<protein>
    <submittedName>
        <fullName evidence="1">Uncharacterized protein</fullName>
    </submittedName>
</protein>
<dbReference type="EMBL" id="BIXY01000035">
    <property type="protein sequence ID" value="GCF09026.1"/>
    <property type="molecule type" value="Genomic_DNA"/>
</dbReference>
<keyword evidence="2" id="KW-1185">Reference proteome</keyword>
<evidence type="ECO:0000313" key="1">
    <source>
        <dbReference type="EMBL" id="GCF09026.1"/>
    </source>
</evidence>
<dbReference type="AlphaFoldDB" id="A0A5A5TCZ1"/>
<reference evidence="1 2" key="1">
    <citation type="submission" date="2019-01" db="EMBL/GenBank/DDBJ databases">
        <title>Draft genome sequence of Dictyobacter sp. Uno17.</title>
        <authorList>
            <person name="Wang C.M."/>
            <person name="Zheng Y."/>
            <person name="Sakai Y."/>
            <person name="Abe K."/>
            <person name="Yokota A."/>
            <person name="Yabe S."/>
        </authorList>
    </citation>
    <scope>NUCLEOTIDE SEQUENCE [LARGE SCALE GENOMIC DNA]</scope>
    <source>
        <strain evidence="1 2">Uno17</strain>
    </source>
</reference>
<evidence type="ECO:0000313" key="2">
    <source>
        <dbReference type="Proteomes" id="UP000322530"/>
    </source>
</evidence>
<name>A0A5A5TCZ1_9CHLR</name>
<organism evidence="1 2">
    <name type="scientific">Dictyobacter arantiisoli</name>
    <dbReference type="NCBI Taxonomy" id="2014874"/>
    <lineage>
        <taxon>Bacteria</taxon>
        <taxon>Bacillati</taxon>
        <taxon>Chloroflexota</taxon>
        <taxon>Ktedonobacteria</taxon>
        <taxon>Ktedonobacterales</taxon>
        <taxon>Dictyobacteraceae</taxon>
        <taxon>Dictyobacter</taxon>
    </lineage>
</organism>
<accession>A0A5A5TCZ1</accession>
<comment type="caution">
    <text evidence="1">The sequence shown here is derived from an EMBL/GenBank/DDBJ whole genome shotgun (WGS) entry which is preliminary data.</text>
</comment>
<proteinExistence type="predicted"/>
<gene>
    <name evidence="1" type="ORF">KDI_25900</name>
</gene>
<sequence>MRTYYGIFCSWERTRDTKELQVMELIQVNQVEEINCPVAALYLHRAGNGGLYMEFMI</sequence>
<dbReference type="Proteomes" id="UP000322530">
    <property type="component" value="Unassembled WGS sequence"/>
</dbReference>